<organism evidence="2 3">
    <name type="scientific">Arthrobotrys oligospora (strain ATCC 24927 / CBS 115.81 / DSM 1491)</name>
    <name type="common">Nematode-trapping fungus</name>
    <name type="synonym">Didymozoophaga oligospora</name>
    <dbReference type="NCBI Taxonomy" id="756982"/>
    <lineage>
        <taxon>Eukaryota</taxon>
        <taxon>Fungi</taxon>
        <taxon>Dikarya</taxon>
        <taxon>Ascomycota</taxon>
        <taxon>Pezizomycotina</taxon>
        <taxon>Orbiliomycetes</taxon>
        <taxon>Orbiliales</taxon>
        <taxon>Orbiliaceae</taxon>
        <taxon>Orbilia</taxon>
        <taxon>Orbilia oligospora</taxon>
    </lineage>
</organism>
<evidence type="ECO:0000256" key="1">
    <source>
        <dbReference type="SAM" id="MobiDB-lite"/>
    </source>
</evidence>
<evidence type="ECO:0000313" key="3">
    <source>
        <dbReference type="Proteomes" id="UP000008784"/>
    </source>
</evidence>
<dbReference type="InParanoid" id="G1XK07"/>
<dbReference type="Proteomes" id="UP000008784">
    <property type="component" value="Unassembled WGS sequence"/>
</dbReference>
<dbReference type="HOGENOM" id="CLU_1348641_0_0_1"/>
<reference evidence="2 3" key="1">
    <citation type="journal article" date="2011" name="PLoS Pathog.">
        <title>Genomic and proteomic analyses of the fungus Arthrobotrys oligospora provide insights into nematode-trap formation.</title>
        <authorList>
            <person name="Yang J."/>
            <person name="Wang L."/>
            <person name="Ji X."/>
            <person name="Feng Y."/>
            <person name="Li X."/>
            <person name="Zou C."/>
            <person name="Xu J."/>
            <person name="Ren Y."/>
            <person name="Mi Q."/>
            <person name="Wu J."/>
            <person name="Liu S."/>
            <person name="Liu Y."/>
            <person name="Huang X."/>
            <person name="Wang H."/>
            <person name="Niu X."/>
            <person name="Li J."/>
            <person name="Liang L."/>
            <person name="Luo Y."/>
            <person name="Ji K."/>
            <person name="Zhou W."/>
            <person name="Yu Z."/>
            <person name="Li G."/>
            <person name="Liu Y."/>
            <person name="Li L."/>
            <person name="Qiao M."/>
            <person name="Feng L."/>
            <person name="Zhang K.-Q."/>
        </authorList>
    </citation>
    <scope>NUCLEOTIDE SEQUENCE [LARGE SCALE GENOMIC DNA]</scope>
    <source>
        <strain evidence="3">ATCC 24927 / CBS 115.81 / DSM 1491</strain>
    </source>
</reference>
<dbReference type="RefSeq" id="XP_011124819.1">
    <property type="nucleotide sequence ID" value="XM_011126517.1"/>
</dbReference>
<protein>
    <submittedName>
        <fullName evidence="2">Uncharacterized protein</fullName>
    </submittedName>
</protein>
<feature type="compositionally biased region" description="Basic residues" evidence="1">
    <location>
        <begin position="190"/>
        <end position="203"/>
    </location>
</feature>
<comment type="caution">
    <text evidence="2">The sequence shown here is derived from an EMBL/GenBank/DDBJ whole genome shotgun (WGS) entry which is preliminary data.</text>
</comment>
<accession>G1XK07</accession>
<dbReference type="EMBL" id="ADOT01000191">
    <property type="protein sequence ID" value="EGX46464.1"/>
    <property type="molecule type" value="Genomic_DNA"/>
</dbReference>
<keyword evidence="3" id="KW-1185">Reference proteome</keyword>
<dbReference type="GeneID" id="22895908"/>
<dbReference type="AlphaFoldDB" id="G1XK07"/>
<feature type="compositionally biased region" description="Basic and acidic residues" evidence="1">
    <location>
        <begin position="108"/>
        <end position="159"/>
    </location>
</feature>
<gene>
    <name evidence="2" type="ORF">AOL_s00109g36</name>
</gene>
<proteinExistence type="predicted"/>
<sequence>MEQQQQLQRRRGYENMQNIGLINGSGIVPWGMRVKKQVSKEVRRVDPPNDMRRAVAIREMMKAQAARESETLAEVQREINQPVISRVEVNRAGGASEGIQVTQEVKLVEETKEEVKKGAKEEAKKEASREAKKDTKKPEETKGNIKQEVKKTSKRRQEVKIQTMRAQEADDPDMERFGYGGWAGEFMDKLRRRRRSSSSKHRD</sequence>
<evidence type="ECO:0000313" key="2">
    <source>
        <dbReference type="EMBL" id="EGX46464.1"/>
    </source>
</evidence>
<feature type="region of interest" description="Disordered" evidence="1">
    <location>
        <begin position="108"/>
        <end position="203"/>
    </location>
</feature>
<name>G1XK07_ARTOA</name>